<feature type="domain" description="Nitroreductase" evidence="4">
    <location>
        <begin position="16"/>
        <end position="180"/>
    </location>
</feature>
<dbReference type="InterPro" id="IPR050627">
    <property type="entry name" value="Nitroreductase/BluB"/>
</dbReference>
<dbReference type="InterPro" id="IPR029479">
    <property type="entry name" value="Nitroreductase"/>
</dbReference>
<evidence type="ECO:0000256" key="2">
    <source>
        <dbReference type="ARBA" id="ARBA00022643"/>
    </source>
</evidence>
<protein>
    <submittedName>
        <fullName evidence="5">Cob(II)yrinic acid a,c-diamide reductase</fullName>
        <ecNumber evidence="5">1.14.99.40</ecNumber>
    </submittedName>
</protein>
<name>I3XZN3_SULBS</name>
<keyword evidence="2" id="KW-0288">FMN</keyword>
<dbReference type="NCBIfam" id="TIGR02476">
    <property type="entry name" value="BluB"/>
    <property type="match status" value="1"/>
</dbReference>
<dbReference type="KEGG" id="sba:Sulba_2132"/>
<keyword evidence="1" id="KW-0285">Flavoprotein</keyword>
<sequence length="208" mass="23885">MKTFSTVEQNTLKEIILSRRDVRGHHFSKTPLERAIVEEILTCAIHAPSVGFSQPWRFLMIENDATKERIYKEFVKQNAKAQALFKSEALYSRLKLEGIQEAPLNIAVFYKKPEKTILGQTVQKKMGEYSVVCAIQNLWLSARSHGIGIGWVSILRPKKVKKILNIDKNYALVGYLCVGYVSEFLEKPELETLGWETKKNLEDVVQWV</sequence>
<gene>
    <name evidence="5" type="ordered locus">Sulba_2132</name>
</gene>
<dbReference type="RefSeq" id="WP_014770272.1">
    <property type="nucleotide sequence ID" value="NC_018002.1"/>
</dbReference>
<proteinExistence type="predicted"/>
<dbReference type="EMBL" id="CP003333">
    <property type="protein sequence ID" value="AFL69407.1"/>
    <property type="molecule type" value="Genomic_DNA"/>
</dbReference>
<keyword evidence="6" id="KW-1185">Reference proteome</keyword>
<dbReference type="PANTHER" id="PTHR23026">
    <property type="entry name" value="NADPH NITROREDUCTASE"/>
    <property type="match status" value="1"/>
</dbReference>
<evidence type="ECO:0000313" key="6">
    <source>
        <dbReference type="Proteomes" id="UP000006176"/>
    </source>
</evidence>
<dbReference type="OrthoDB" id="9798230at2"/>
<dbReference type="InterPro" id="IPR000415">
    <property type="entry name" value="Nitroreductase-like"/>
</dbReference>
<organism evidence="5 6">
    <name type="scientific">Sulfurospirillum barnesii (strain ATCC 700032 / DSM 10660 / SES-3)</name>
    <dbReference type="NCBI Taxonomy" id="760154"/>
    <lineage>
        <taxon>Bacteria</taxon>
        <taxon>Pseudomonadati</taxon>
        <taxon>Campylobacterota</taxon>
        <taxon>Epsilonproteobacteria</taxon>
        <taxon>Campylobacterales</taxon>
        <taxon>Sulfurospirillaceae</taxon>
        <taxon>Sulfurospirillum</taxon>
    </lineage>
</organism>
<dbReference type="PANTHER" id="PTHR23026:SF90">
    <property type="entry name" value="IODOTYROSINE DEIODINASE 1"/>
    <property type="match status" value="1"/>
</dbReference>
<dbReference type="InterPro" id="IPR012825">
    <property type="entry name" value="BluB"/>
</dbReference>
<evidence type="ECO:0000256" key="1">
    <source>
        <dbReference type="ARBA" id="ARBA00022630"/>
    </source>
</evidence>
<dbReference type="EC" id="1.14.99.40" evidence="5"/>
<dbReference type="GO" id="GO:0016491">
    <property type="term" value="F:oxidoreductase activity"/>
    <property type="evidence" value="ECO:0007669"/>
    <property type="project" value="UniProtKB-KW"/>
</dbReference>
<keyword evidence="3 5" id="KW-0560">Oxidoreductase</keyword>
<accession>I3XZN3</accession>
<dbReference type="STRING" id="760154.Sulba_2132"/>
<dbReference type="eggNOG" id="COG0778">
    <property type="taxonomic scope" value="Bacteria"/>
</dbReference>
<dbReference type="Gene3D" id="3.40.109.10">
    <property type="entry name" value="NADH Oxidase"/>
    <property type="match status" value="1"/>
</dbReference>
<dbReference type="Pfam" id="PF00881">
    <property type="entry name" value="Nitroreductase"/>
    <property type="match status" value="1"/>
</dbReference>
<dbReference type="PATRIC" id="fig|760154.4.peg.2129"/>
<evidence type="ECO:0000256" key="3">
    <source>
        <dbReference type="ARBA" id="ARBA00023002"/>
    </source>
</evidence>
<evidence type="ECO:0000259" key="4">
    <source>
        <dbReference type="Pfam" id="PF00881"/>
    </source>
</evidence>
<dbReference type="HOGENOM" id="CLU_070764_3_1_7"/>
<dbReference type="AlphaFoldDB" id="I3XZN3"/>
<evidence type="ECO:0000313" key="5">
    <source>
        <dbReference type="EMBL" id="AFL69407.1"/>
    </source>
</evidence>
<dbReference type="SUPFAM" id="SSF55469">
    <property type="entry name" value="FMN-dependent nitroreductase-like"/>
    <property type="match status" value="1"/>
</dbReference>
<dbReference type="Proteomes" id="UP000006176">
    <property type="component" value="Chromosome"/>
</dbReference>
<reference evidence="5 6" key="1">
    <citation type="submission" date="2012-06" db="EMBL/GenBank/DDBJ databases">
        <title>Complete sequence of Sulfurospirillum barnesii SES-3.</title>
        <authorList>
            <consortium name="US DOE Joint Genome Institute"/>
            <person name="Lucas S."/>
            <person name="Han J."/>
            <person name="Lapidus A."/>
            <person name="Cheng J.-F."/>
            <person name="Goodwin L."/>
            <person name="Pitluck S."/>
            <person name="Peters L."/>
            <person name="Ovchinnikova G."/>
            <person name="Lu M."/>
            <person name="Detter J.C."/>
            <person name="Han C."/>
            <person name="Tapia R."/>
            <person name="Land M."/>
            <person name="Hauser L."/>
            <person name="Kyrpides N."/>
            <person name="Ivanova N."/>
            <person name="Pagani I."/>
            <person name="Stolz J."/>
            <person name="Arkin A."/>
            <person name="Dehal P."/>
            <person name="Oremland R."/>
            <person name="Saltikov C."/>
            <person name="Basu P."/>
            <person name="Hollibaugh J."/>
            <person name="Newman D."/>
            <person name="Stolyar S."/>
            <person name="Hazen T."/>
            <person name="Woyke T."/>
        </authorList>
    </citation>
    <scope>NUCLEOTIDE SEQUENCE [LARGE SCALE GENOMIC DNA]</scope>
    <source>
        <strain evidence="6">ATCC 700032 / DSM 10660 / SES-3</strain>
    </source>
</reference>